<dbReference type="VEuPathDB" id="VectorBase:ISCW009371"/>
<dbReference type="EnsemblMetazoa" id="ISCW009371-RA">
    <property type="protein sequence ID" value="ISCW009371-PA"/>
    <property type="gene ID" value="ISCW009371"/>
</dbReference>
<dbReference type="HOGENOM" id="CLU_1572376_0_0_1"/>
<accession>B7PYF1</accession>
<gene>
    <name evidence="1" type="ORF">IscW_ISCW009371</name>
</gene>
<proteinExistence type="predicted"/>
<reference evidence="1 3" key="1">
    <citation type="submission" date="2008-03" db="EMBL/GenBank/DDBJ databases">
        <title>Annotation of Ixodes scapularis.</title>
        <authorList>
            <consortium name="Ixodes scapularis Genome Project Consortium"/>
            <person name="Caler E."/>
            <person name="Hannick L.I."/>
            <person name="Bidwell S."/>
            <person name="Joardar V."/>
            <person name="Thiagarajan M."/>
            <person name="Amedeo P."/>
            <person name="Galinsky K.J."/>
            <person name="Schobel S."/>
            <person name="Inman J."/>
            <person name="Hostetler J."/>
            <person name="Miller J."/>
            <person name="Hammond M."/>
            <person name="Megy K."/>
            <person name="Lawson D."/>
            <person name="Kodira C."/>
            <person name="Sutton G."/>
            <person name="Meyer J."/>
            <person name="Hill C.A."/>
            <person name="Birren B."/>
            <person name="Nene V."/>
            <person name="Collins F."/>
            <person name="Alarcon-Chaidez F."/>
            <person name="Wikel S."/>
            <person name="Strausberg R."/>
        </authorList>
    </citation>
    <scope>NUCLEOTIDE SEQUENCE [LARGE SCALE GENOMIC DNA]</scope>
    <source>
        <strain evidence="3">Wikel</strain>
        <strain evidence="1">Wikel colony</strain>
    </source>
</reference>
<reference evidence="2" key="2">
    <citation type="submission" date="2020-05" db="UniProtKB">
        <authorList>
            <consortium name="EnsemblMetazoa"/>
        </authorList>
    </citation>
    <scope>IDENTIFICATION</scope>
    <source>
        <strain evidence="2">wikel</strain>
    </source>
</reference>
<keyword evidence="3" id="KW-1185">Reference proteome</keyword>
<dbReference type="EMBL" id="ABJB010132060">
    <property type="status" value="NOT_ANNOTATED_CDS"/>
    <property type="molecule type" value="Genomic_DNA"/>
</dbReference>
<dbReference type="AlphaFoldDB" id="B7PYF1"/>
<name>B7PYF1_IXOSC</name>
<organism>
    <name type="scientific">Ixodes scapularis</name>
    <name type="common">Black-legged tick</name>
    <name type="synonym">Deer tick</name>
    <dbReference type="NCBI Taxonomy" id="6945"/>
    <lineage>
        <taxon>Eukaryota</taxon>
        <taxon>Metazoa</taxon>
        <taxon>Ecdysozoa</taxon>
        <taxon>Arthropoda</taxon>
        <taxon>Chelicerata</taxon>
        <taxon>Arachnida</taxon>
        <taxon>Acari</taxon>
        <taxon>Parasitiformes</taxon>
        <taxon>Ixodida</taxon>
        <taxon>Ixodoidea</taxon>
        <taxon>Ixodidae</taxon>
        <taxon>Ixodinae</taxon>
        <taxon>Ixodes</taxon>
    </lineage>
</organism>
<protein>
    <submittedName>
        <fullName evidence="1 2">Uncharacterized protein</fullName>
    </submittedName>
</protein>
<evidence type="ECO:0000313" key="1">
    <source>
        <dbReference type="EMBL" id="EEC11623.1"/>
    </source>
</evidence>
<dbReference type="VEuPathDB" id="VectorBase:ISCI009371"/>
<sequence>MAARSSRMNGKPPGFHRVICFVIRATCRRYRGIRVLSASYYTRFHLKNSSKKKVRLLAVALLISLWAENFRLDKCYLIKTYTFQATVASLLPLTTKSCENYFARRMSIEQNLPLEVKTGIVAATNTHDAAHFVRRKFLQMASLACSNPRHRVSGRREACRHLRKKHGVRL</sequence>
<dbReference type="Proteomes" id="UP000001555">
    <property type="component" value="Unassembled WGS sequence"/>
</dbReference>
<evidence type="ECO:0000313" key="3">
    <source>
        <dbReference type="Proteomes" id="UP000001555"/>
    </source>
</evidence>
<dbReference type="InParanoid" id="B7PYF1"/>
<dbReference type="PaxDb" id="6945-B7PYF1"/>
<evidence type="ECO:0000313" key="2">
    <source>
        <dbReference type="EnsemblMetazoa" id="ISCW009371-PA"/>
    </source>
</evidence>
<dbReference type="EMBL" id="DS819759">
    <property type="protein sequence ID" value="EEC11623.1"/>
    <property type="molecule type" value="Genomic_DNA"/>
</dbReference>